<evidence type="ECO:0000256" key="1">
    <source>
        <dbReference type="RuleBase" id="RU003651"/>
    </source>
</evidence>
<evidence type="ECO:0000313" key="4">
    <source>
        <dbReference type="EMBL" id="KAL1140606.1"/>
    </source>
</evidence>
<organism evidence="4 5">
    <name type="scientific">Ranatra chinensis</name>
    <dbReference type="NCBI Taxonomy" id="642074"/>
    <lineage>
        <taxon>Eukaryota</taxon>
        <taxon>Metazoa</taxon>
        <taxon>Ecdysozoa</taxon>
        <taxon>Arthropoda</taxon>
        <taxon>Hexapoda</taxon>
        <taxon>Insecta</taxon>
        <taxon>Pterygota</taxon>
        <taxon>Neoptera</taxon>
        <taxon>Paraneoptera</taxon>
        <taxon>Hemiptera</taxon>
        <taxon>Heteroptera</taxon>
        <taxon>Panheteroptera</taxon>
        <taxon>Nepomorpha</taxon>
        <taxon>Nepidae</taxon>
        <taxon>Ranatrinae</taxon>
        <taxon>Ranatra</taxon>
    </lineage>
</organism>
<dbReference type="InterPro" id="IPR041569">
    <property type="entry name" value="AAA_lid_3"/>
</dbReference>
<keyword evidence="5" id="KW-1185">Reference proteome</keyword>
<dbReference type="Pfam" id="PF17862">
    <property type="entry name" value="AAA_lid_3"/>
    <property type="match status" value="1"/>
</dbReference>
<sequence length="108" mass="12109">MQNTTVFVIAATNRPNVLDSALLRPGRFDRLIFVPAPDMKERLNILKAITSGMPLAHCVDLRLLAERTELFSGADLKNLCREVISLIIFRVKNCTSTVQLFVLINVIN</sequence>
<dbReference type="Proteomes" id="UP001558652">
    <property type="component" value="Unassembled WGS sequence"/>
</dbReference>
<dbReference type="Gene3D" id="3.40.50.300">
    <property type="entry name" value="P-loop containing nucleotide triphosphate hydrolases"/>
    <property type="match status" value="1"/>
</dbReference>
<dbReference type="InterPro" id="IPR003959">
    <property type="entry name" value="ATPase_AAA_core"/>
</dbReference>
<name>A0ABD0YXC7_9HEMI</name>
<keyword evidence="1" id="KW-0067">ATP-binding</keyword>
<dbReference type="InterPro" id="IPR050168">
    <property type="entry name" value="AAA_ATPase_domain"/>
</dbReference>
<proteinExistence type="inferred from homology"/>
<comment type="caution">
    <text evidence="4">The sequence shown here is derived from an EMBL/GenBank/DDBJ whole genome shotgun (WGS) entry which is preliminary data.</text>
</comment>
<feature type="domain" description="ATPase AAA-type core" evidence="2">
    <location>
        <begin position="4"/>
        <end position="35"/>
    </location>
</feature>
<accession>A0ABD0YXC7</accession>
<keyword evidence="1" id="KW-0547">Nucleotide-binding</keyword>
<dbReference type="PANTHER" id="PTHR23077">
    <property type="entry name" value="AAA-FAMILY ATPASE"/>
    <property type="match status" value="1"/>
</dbReference>
<dbReference type="PANTHER" id="PTHR23077:SF194">
    <property type="entry name" value="ATPASE FAMILY GENE 2 PROTEIN HOMOLOG B"/>
    <property type="match status" value="1"/>
</dbReference>
<gene>
    <name evidence="4" type="ORF">AAG570_000536</name>
</gene>
<dbReference type="EMBL" id="JBFDAA010000001">
    <property type="protein sequence ID" value="KAL1140606.1"/>
    <property type="molecule type" value="Genomic_DNA"/>
</dbReference>
<dbReference type="InterPro" id="IPR003960">
    <property type="entry name" value="ATPase_AAA_CS"/>
</dbReference>
<evidence type="ECO:0000313" key="5">
    <source>
        <dbReference type="Proteomes" id="UP001558652"/>
    </source>
</evidence>
<dbReference type="SUPFAM" id="SSF52540">
    <property type="entry name" value="P-loop containing nucleoside triphosphate hydrolases"/>
    <property type="match status" value="1"/>
</dbReference>
<protein>
    <submittedName>
        <fullName evidence="4">Uncharacterized protein</fullName>
    </submittedName>
</protein>
<evidence type="ECO:0000259" key="2">
    <source>
        <dbReference type="Pfam" id="PF00004"/>
    </source>
</evidence>
<dbReference type="AlphaFoldDB" id="A0ABD0YXC7"/>
<dbReference type="GO" id="GO:0005524">
    <property type="term" value="F:ATP binding"/>
    <property type="evidence" value="ECO:0007669"/>
    <property type="project" value="UniProtKB-KW"/>
</dbReference>
<dbReference type="Gene3D" id="1.10.8.60">
    <property type="match status" value="1"/>
</dbReference>
<comment type="similarity">
    <text evidence="1">Belongs to the AAA ATPase family.</text>
</comment>
<reference evidence="4 5" key="1">
    <citation type="submission" date="2024-07" db="EMBL/GenBank/DDBJ databases">
        <title>Chromosome-level genome assembly of the water stick insect Ranatra chinensis (Heteroptera: Nepidae).</title>
        <authorList>
            <person name="Liu X."/>
        </authorList>
    </citation>
    <scope>NUCLEOTIDE SEQUENCE [LARGE SCALE GENOMIC DNA]</scope>
    <source>
        <strain evidence="4">Cailab_2021Rc</strain>
        <tissue evidence="4">Muscle</tissue>
    </source>
</reference>
<dbReference type="InterPro" id="IPR027417">
    <property type="entry name" value="P-loop_NTPase"/>
</dbReference>
<dbReference type="Pfam" id="PF00004">
    <property type="entry name" value="AAA"/>
    <property type="match status" value="1"/>
</dbReference>
<dbReference type="PROSITE" id="PS00674">
    <property type="entry name" value="AAA"/>
    <property type="match status" value="1"/>
</dbReference>
<feature type="domain" description="AAA ATPase AAA+ lid" evidence="3">
    <location>
        <begin position="59"/>
        <end position="82"/>
    </location>
</feature>
<evidence type="ECO:0000259" key="3">
    <source>
        <dbReference type="Pfam" id="PF17862"/>
    </source>
</evidence>